<dbReference type="PANTHER" id="PTHR16290">
    <property type="entry name" value="TRANSCRIPTION FACTOR SMIF DECAPPING ENZYME DCP1"/>
    <property type="match status" value="1"/>
</dbReference>
<feature type="compositionally biased region" description="Polar residues" evidence="5">
    <location>
        <begin position="246"/>
        <end position="262"/>
    </location>
</feature>
<dbReference type="InterPro" id="IPR010334">
    <property type="entry name" value="Dcp1"/>
</dbReference>
<dbReference type="Gene3D" id="2.30.29.30">
    <property type="entry name" value="Pleckstrin-homology domain (PH domain)/Phosphotyrosine-binding domain (PTB)"/>
    <property type="match status" value="1"/>
</dbReference>
<sequence length="314" mass="35386">MSTRKKTRQQHNQGSQPLPQPSDYETDAPTMSTHPPPPPRSNEELNHSVLLRYNPSITSILAIAPYATVYAYSHSTSGWIKSGVEGTIFVCELTPNELGVVRYSVIVLNRRGLENFEVEVKTAESVQWEEPYIMLQDESMDENGEMVVHGLYVFHEDETSTEGLHLQMAKAIQECAERADKSRAQAEVLSAAEMAKQKNGYGKEENNQLDEDEPDSVAMGRQLSLRELFGKQREIDSGWSVKAHQSPATQSKEFSVPSHSTLQQQQQQSIRGGLTSTTQFDMNPETEFFMTGRNFTPQMLAQQQQARSQQGQRF</sequence>
<comment type="subcellular location">
    <subcellularLocation>
        <location evidence="1">Cytoplasm</location>
    </subcellularLocation>
</comment>
<feature type="region of interest" description="Disordered" evidence="5">
    <location>
        <begin position="239"/>
        <end position="277"/>
    </location>
</feature>
<evidence type="ECO:0000256" key="5">
    <source>
        <dbReference type="SAM" id="MobiDB-lite"/>
    </source>
</evidence>
<dbReference type="GO" id="GO:0000932">
    <property type="term" value="C:P-body"/>
    <property type="evidence" value="ECO:0007669"/>
    <property type="project" value="TreeGrafter"/>
</dbReference>
<dbReference type="Pfam" id="PF06058">
    <property type="entry name" value="DCP1"/>
    <property type="match status" value="1"/>
</dbReference>
<dbReference type="GO" id="GO:0031087">
    <property type="term" value="P:deadenylation-independent decapping of nuclear-transcribed mRNA"/>
    <property type="evidence" value="ECO:0007669"/>
    <property type="project" value="TreeGrafter"/>
</dbReference>
<evidence type="ECO:0000313" key="6">
    <source>
        <dbReference type="EMBL" id="KAF2755906.1"/>
    </source>
</evidence>
<dbReference type="GeneID" id="54491045"/>
<evidence type="ECO:0000313" key="7">
    <source>
        <dbReference type="Proteomes" id="UP000799437"/>
    </source>
</evidence>
<evidence type="ECO:0000256" key="1">
    <source>
        <dbReference type="ARBA" id="ARBA00004496"/>
    </source>
</evidence>
<dbReference type="AlphaFoldDB" id="A0A6A6W1D4"/>
<organism evidence="6 7">
    <name type="scientific">Pseudovirgaria hyperparasitica</name>
    <dbReference type="NCBI Taxonomy" id="470096"/>
    <lineage>
        <taxon>Eukaryota</taxon>
        <taxon>Fungi</taxon>
        <taxon>Dikarya</taxon>
        <taxon>Ascomycota</taxon>
        <taxon>Pezizomycotina</taxon>
        <taxon>Dothideomycetes</taxon>
        <taxon>Dothideomycetes incertae sedis</taxon>
        <taxon>Acrospermales</taxon>
        <taxon>Acrospermaceae</taxon>
        <taxon>Pseudovirgaria</taxon>
    </lineage>
</organism>
<dbReference type="GO" id="GO:0003729">
    <property type="term" value="F:mRNA binding"/>
    <property type="evidence" value="ECO:0007669"/>
    <property type="project" value="TreeGrafter"/>
</dbReference>
<accession>A0A6A6W1D4</accession>
<dbReference type="PANTHER" id="PTHR16290:SF0">
    <property type="entry name" value="DECAPPING PROTEIN 1, ISOFORM A"/>
    <property type="match status" value="1"/>
</dbReference>
<reference evidence="6" key="1">
    <citation type="journal article" date="2020" name="Stud. Mycol.">
        <title>101 Dothideomycetes genomes: a test case for predicting lifestyles and emergence of pathogens.</title>
        <authorList>
            <person name="Haridas S."/>
            <person name="Albert R."/>
            <person name="Binder M."/>
            <person name="Bloem J."/>
            <person name="Labutti K."/>
            <person name="Salamov A."/>
            <person name="Andreopoulos B."/>
            <person name="Baker S."/>
            <person name="Barry K."/>
            <person name="Bills G."/>
            <person name="Bluhm B."/>
            <person name="Cannon C."/>
            <person name="Castanera R."/>
            <person name="Culley D."/>
            <person name="Daum C."/>
            <person name="Ezra D."/>
            <person name="Gonzalez J."/>
            <person name="Henrissat B."/>
            <person name="Kuo A."/>
            <person name="Liang C."/>
            <person name="Lipzen A."/>
            <person name="Lutzoni F."/>
            <person name="Magnuson J."/>
            <person name="Mondo S."/>
            <person name="Nolan M."/>
            <person name="Ohm R."/>
            <person name="Pangilinan J."/>
            <person name="Park H.-J."/>
            <person name="Ramirez L."/>
            <person name="Alfaro M."/>
            <person name="Sun H."/>
            <person name="Tritt A."/>
            <person name="Yoshinaga Y."/>
            <person name="Zwiers L.-H."/>
            <person name="Turgeon B."/>
            <person name="Goodwin S."/>
            <person name="Spatafora J."/>
            <person name="Crous P."/>
            <person name="Grigoriev I."/>
        </authorList>
    </citation>
    <scope>NUCLEOTIDE SEQUENCE</scope>
    <source>
        <strain evidence="6">CBS 121739</strain>
    </source>
</reference>
<dbReference type="CDD" id="cd13182">
    <property type="entry name" value="EVH1-like_Dcp1"/>
    <property type="match status" value="1"/>
</dbReference>
<protein>
    <submittedName>
        <fullName evidence="6">PH domain-like protein</fullName>
    </submittedName>
</protein>
<dbReference type="RefSeq" id="XP_033598357.1">
    <property type="nucleotide sequence ID" value="XM_033749991.1"/>
</dbReference>
<evidence type="ECO:0000256" key="4">
    <source>
        <dbReference type="ARBA" id="ARBA00022664"/>
    </source>
</evidence>
<keyword evidence="7" id="KW-1185">Reference proteome</keyword>
<dbReference type="SUPFAM" id="SSF50729">
    <property type="entry name" value="PH domain-like"/>
    <property type="match status" value="1"/>
</dbReference>
<dbReference type="InterPro" id="IPR011993">
    <property type="entry name" value="PH-like_dom_sf"/>
</dbReference>
<gene>
    <name evidence="6" type="ORF">EJ05DRAFT_81661</name>
</gene>
<dbReference type="GO" id="GO:0000290">
    <property type="term" value="P:deadenylation-dependent decapping of nuclear-transcribed mRNA"/>
    <property type="evidence" value="ECO:0007669"/>
    <property type="project" value="InterPro"/>
</dbReference>
<feature type="region of interest" description="Disordered" evidence="5">
    <location>
        <begin position="197"/>
        <end position="216"/>
    </location>
</feature>
<dbReference type="OrthoDB" id="440673at2759"/>
<evidence type="ECO:0000256" key="3">
    <source>
        <dbReference type="ARBA" id="ARBA00022490"/>
    </source>
</evidence>
<proteinExistence type="inferred from homology"/>
<dbReference type="GO" id="GO:0008047">
    <property type="term" value="F:enzyme activator activity"/>
    <property type="evidence" value="ECO:0007669"/>
    <property type="project" value="InterPro"/>
</dbReference>
<evidence type="ECO:0000256" key="2">
    <source>
        <dbReference type="ARBA" id="ARBA00008778"/>
    </source>
</evidence>
<keyword evidence="3" id="KW-0963">Cytoplasm</keyword>
<feature type="region of interest" description="Disordered" evidence="5">
    <location>
        <begin position="1"/>
        <end position="44"/>
    </location>
</feature>
<dbReference type="EMBL" id="ML996576">
    <property type="protein sequence ID" value="KAF2755906.1"/>
    <property type="molecule type" value="Genomic_DNA"/>
</dbReference>
<dbReference type="GO" id="GO:0006397">
    <property type="term" value="P:mRNA processing"/>
    <property type="evidence" value="ECO:0007669"/>
    <property type="project" value="UniProtKB-KW"/>
</dbReference>
<dbReference type="Proteomes" id="UP000799437">
    <property type="component" value="Unassembled WGS sequence"/>
</dbReference>
<comment type="similarity">
    <text evidence="2">Belongs to the DCP1 family.</text>
</comment>
<keyword evidence="4" id="KW-0507">mRNA processing</keyword>
<name>A0A6A6W1D4_9PEZI</name>